<dbReference type="PROSITE" id="PS50987">
    <property type="entry name" value="HTH_ARSR_2"/>
    <property type="match status" value="1"/>
</dbReference>
<dbReference type="EMBL" id="PHNE01000001">
    <property type="protein sequence ID" value="PPE06059.1"/>
    <property type="molecule type" value="Genomic_DNA"/>
</dbReference>
<dbReference type="InterPro" id="IPR036390">
    <property type="entry name" value="WH_DNA-bd_sf"/>
</dbReference>
<accession>A0A2S5RFF5</accession>
<evidence type="ECO:0000313" key="6">
    <source>
        <dbReference type="Proteomes" id="UP000237865"/>
    </source>
</evidence>
<dbReference type="PRINTS" id="PR00778">
    <property type="entry name" value="HTHARSR"/>
</dbReference>
<dbReference type="NCBIfam" id="NF033788">
    <property type="entry name" value="HTH_metalloreg"/>
    <property type="match status" value="1"/>
</dbReference>
<dbReference type="CDD" id="cd00090">
    <property type="entry name" value="HTH_ARSR"/>
    <property type="match status" value="1"/>
</dbReference>
<dbReference type="Pfam" id="PF01022">
    <property type="entry name" value="HTH_5"/>
    <property type="match status" value="1"/>
</dbReference>
<dbReference type="GO" id="GO:0003677">
    <property type="term" value="F:DNA binding"/>
    <property type="evidence" value="ECO:0007669"/>
    <property type="project" value="UniProtKB-KW"/>
</dbReference>
<dbReference type="GO" id="GO:0003700">
    <property type="term" value="F:DNA-binding transcription factor activity"/>
    <property type="evidence" value="ECO:0007669"/>
    <property type="project" value="InterPro"/>
</dbReference>
<proteinExistence type="predicted"/>
<dbReference type="PANTHER" id="PTHR33154">
    <property type="entry name" value="TRANSCRIPTIONAL REGULATOR, ARSR FAMILY"/>
    <property type="match status" value="1"/>
</dbReference>
<dbReference type="InterPro" id="IPR036388">
    <property type="entry name" value="WH-like_DNA-bd_sf"/>
</dbReference>
<dbReference type="AlphaFoldDB" id="A0A2S5RFF5"/>
<dbReference type="Gene3D" id="1.10.10.10">
    <property type="entry name" value="Winged helix-like DNA-binding domain superfamily/Winged helix DNA-binding domain"/>
    <property type="match status" value="1"/>
</dbReference>
<keyword evidence="6" id="KW-1185">Reference proteome</keyword>
<dbReference type="Proteomes" id="UP000237865">
    <property type="component" value="Unassembled WGS sequence"/>
</dbReference>
<gene>
    <name evidence="5" type="ORF">ELUCI_v1c03500</name>
</gene>
<name>A0A2S5RFF5_9MOLU</name>
<dbReference type="PANTHER" id="PTHR33154:SF18">
    <property type="entry name" value="ARSENICAL RESISTANCE OPERON REPRESSOR"/>
    <property type="match status" value="1"/>
</dbReference>
<keyword evidence="2" id="KW-0238">DNA-binding</keyword>
<dbReference type="InterPro" id="IPR001845">
    <property type="entry name" value="HTH_ArsR_DNA-bd_dom"/>
</dbReference>
<dbReference type="RefSeq" id="WP_035026511.1">
    <property type="nucleotide sequence ID" value="NZ_PHNE01000001.1"/>
</dbReference>
<keyword evidence="1" id="KW-0805">Transcription regulation</keyword>
<dbReference type="InterPro" id="IPR051081">
    <property type="entry name" value="HTH_MetalResp_TranReg"/>
</dbReference>
<dbReference type="STRING" id="1399797.GCA_000518285_01834"/>
<comment type="caution">
    <text evidence="5">The sequence shown here is derived from an EMBL/GenBank/DDBJ whole genome shotgun (WGS) entry which is preliminary data.</text>
</comment>
<feature type="domain" description="HTH arsR-type" evidence="4">
    <location>
        <begin position="1"/>
        <end position="95"/>
    </location>
</feature>
<reference evidence="5 6" key="1">
    <citation type="submission" date="2017-11" db="EMBL/GenBank/DDBJ databases">
        <title>Genome sequence of Entomoplasma lucivorax PIPN-2 (ATCC 49196).</title>
        <authorList>
            <person name="Lo W.-S."/>
            <person name="Gasparich G.E."/>
            <person name="Kuo C.-H."/>
        </authorList>
    </citation>
    <scope>NUCLEOTIDE SEQUENCE [LARGE SCALE GENOMIC DNA]</scope>
    <source>
        <strain evidence="5 6">PIPN-2</strain>
    </source>
</reference>
<evidence type="ECO:0000313" key="5">
    <source>
        <dbReference type="EMBL" id="PPE06059.1"/>
    </source>
</evidence>
<dbReference type="InterPro" id="IPR011991">
    <property type="entry name" value="ArsR-like_HTH"/>
</dbReference>
<sequence>MEYNYDDYALMFKVLSDPTRLKIVELLTSKSFDCLCARNLLKELHITQPTLSYHMKFLEEVGFVKVIKEGTLKIYDFDLTKFSKLRHFLNEVGNQ</sequence>
<protein>
    <submittedName>
        <fullName evidence="5">Transcriptional regulator</fullName>
    </submittedName>
</protein>
<evidence type="ECO:0000256" key="3">
    <source>
        <dbReference type="ARBA" id="ARBA00023163"/>
    </source>
</evidence>
<dbReference type="SUPFAM" id="SSF46785">
    <property type="entry name" value="Winged helix' DNA-binding domain"/>
    <property type="match status" value="1"/>
</dbReference>
<evidence type="ECO:0000256" key="1">
    <source>
        <dbReference type="ARBA" id="ARBA00023015"/>
    </source>
</evidence>
<evidence type="ECO:0000256" key="2">
    <source>
        <dbReference type="ARBA" id="ARBA00023125"/>
    </source>
</evidence>
<evidence type="ECO:0000259" key="4">
    <source>
        <dbReference type="PROSITE" id="PS50987"/>
    </source>
</evidence>
<organism evidence="5 6">
    <name type="scientific">Williamsoniiplasma lucivorax</name>
    <dbReference type="NCBI Taxonomy" id="209274"/>
    <lineage>
        <taxon>Bacteria</taxon>
        <taxon>Bacillati</taxon>
        <taxon>Mycoplasmatota</taxon>
        <taxon>Mollicutes</taxon>
        <taxon>Entomoplasmatales</taxon>
        <taxon>Williamsoniiplasma</taxon>
    </lineage>
</organism>
<keyword evidence="3" id="KW-0804">Transcription</keyword>
<dbReference type="SMART" id="SM00418">
    <property type="entry name" value="HTH_ARSR"/>
    <property type="match status" value="1"/>
</dbReference>